<dbReference type="Proteomes" id="UP001216390">
    <property type="component" value="Chromosome"/>
</dbReference>
<keyword evidence="1" id="KW-0175">Coiled coil</keyword>
<evidence type="ECO:0000256" key="2">
    <source>
        <dbReference type="SAM" id="MobiDB-lite"/>
    </source>
</evidence>
<dbReference type="RefSeq" id="WP_272738568.1">
    <property type="nucleotide sequence ID" value="NZ_CP116942.1"/>
</dbReference>
<reference evidence="3" key="1">
    <citation type="submission" date="2023-01" db="EMBL/GenBank/DDBJ databases">
        <title>The diversity of Class Acidimicrobiia in South China Sea sediment environments and the proposal of Iamia marina sp. nov., a novel species of the genus Iamia.</title>
        <authorList>
            <person name="He Y."/>
            <person name="Tian X."/>
        </authorList>
    </citation>
    <scope>NUCLEOTIDE SEQUENCE</scope>
    <source>
        <strain evidence="3">DSM 19957</strain>
    </source>
</reference>
<feature type="coiled-coil region" evidence="1">
    <location>
        <begin position="3"/>
        <end position="44"/>
    </location>
</feature>
<dbReference type="EMBL" id="CP116942">
    <property type="protein sequence ID" value="WCO69054.1"/>
    <property type="molecule type" value="Genomic_DNA"/>
</dbReference>
<keyword evidence="4" id="KW-1185">Reference proteome</keyword>
<organism evidence="3 4">
    <name type="scientific">Iamia majanohamensis</name>
    <dbReference type="NCBI Taxonomy" id="467976"/>
    <lineage>
        <taxon>Bacteria</taxon>
        <taxon>Bacillati</taxon>
        <taxon>Actinomycetota</taxon>
        <taxon>Acidimicrobiia</taxon>
        <taxon>Acidimicrobiales</taxon>
        <taxon>Iamiaceae</taxon>
        <taxon>Iamia</taxon>
    </lineage>
</organism>
<name>A0AAF0BXR2_9ACTN</name>
<evidence type="ECO:0000256" key="1">
    <source>
        <dbReference type="SAM" id="Coils"/>
    </source>
</evidence>
<evidence type="ECO:0000313" key="3">
    <source>
        <dbReference type="EMBL" id="WCO69054.1"/>
    </source>
</evidence>
<dbReference type="KEGG" id="ima:PO878_09985"/>
<dbReference type="AlphaFoldDB" id="A0AAF0BXR2"/>
<proteinExistence type="predicted"/>
<protein>
    <submittedName>
        <fullName evidence="3">Uncharacterized protein</fullName>
    </submittedName>
</protein>
<gene>
    <name evidence="3" type="ORF">PO878_09985</name>
</gene>
<feature type="region of interest" description="Disordered" evidence="2">
    <location>
        <begin position="49"/>
        <end position="69"/>
    </location>
</feature>
<evidence type="ECO:0000313" key="4">
    <source>
        <dbReference type="Proteomes" id="UP001216390"/>
    </source>
</evidence>
<accession>A0AAF0BXR2</accession>
<feature type="compositionally biased region" description="Basic and acidic residues" evidence="2">
    <location>
        <begin position="54"/>
        <end position="67"/>
    </location>
</feature>
<sequence>MARVLVERRLRDVGARLRRLREELEVTDEQLAQLEGEADDARIRALVSETPSAGREHSEAAGHADAMRRHRAAVAGEISQLEASQDELLDRLQASRA</sequence>